<dbReference type="InterPro" id="IPR000524">
    <property type="entry name" value="Tscrpt_reg_HTH_GntR"/>
</dbReference>
<reference evidence="6" key="1">
    <citation type="journal article" date="2019" name="Int. J. Syst. Evol. Microbiol.">
        <title>The Global Catalogue of Microorganisms (GCM) 10K type strain sequencing project: providing services to taxonomists for standard genome sequencing and annotation.</title>
        <authorList>
            <consortium name="The Broad Institute Genomics Platform"/>
            <consortium name="The Broad Institute Genome Sequencing Center for Infectious Disease"/>
            <person name="Wu L."/>
            <person name="Ma J."/>
        </authorList>
    </citation>
    <scope>NUCLEOTIDE SEQUENCE [LARGE SCALE GENOMIC DNA]</scope>
    <source>
        <strain evidence="6">JCM 31696</strain>
    </source>
</reference>
<keyword evidence="6" id="KW-1185">Reference proteome</keyword>
<evidence type="ECO:0000256" key="1">
    <source>
        <dbReference type="ARBA" id="ARBA00023015"/>
    </source>
</evidence>
<feature type="non-terminal residue" evidence="5">
    <location>
        <position position="91"/>
    </location>
</feature>
<comment type="caution">
    <text evidence="5">The sequence shown here is derived from an EMBL/GenBank/DDBJ whole genome shotgun (WGS) entry which is preliminary data.</text>
</comment>
<name>A0ABW3CP84_9ACTN</name>
<dbReference type="PRINTS" id="PR00035">
    <property type="entry name" value="HTHGNTR"/>
</dbReference>
<evidence type="ECO:0000259" key="4">
    <source>
        <dbReference type="PROSITE" id="PS50949"/>
    </source>
</evidence>
<gene>
    <name evidence="5" type="ORF">ACFQ07_24345</name>
</gene>
<organism evidence="5 6">
    <name type="scientific">Actinomadura adrarensis</name>
    <dbReference type="NCBI Taxonomy" id="1819600"/>
    <lineage>
        <taxon>Bacteria</taxon>
        <taxon>Bacillati</taxon>
        <taxon>Actinomycetota</taxon>
        <taxon>Actinomycetes</taxon>
        <taxon>Streptosporangiales</taxon>
        <taxon>Thermomonosporaceae</taxon>
        <taxon>Actinomadura</taxon>
    </lineage>
</organism>
<dbReference type="PANTHER" id="PTHR44846">
    <property type="entry name" value="MANNOSYL-D-GLYCERATE TRANSPORT/METABOLISM SYSTEM REPRESSOR MNGR-RELATED"/>
    <property type="match status" value="1"/>
</dbReference>
<keyword evidence="2" id="KW-0238">DNA-binding</keyword>
<dbReference type="PROSITE" id="PS50949">
    <property type="entry name" value="HTH_GNTR"/>
    <property type="match status" value="1"/>
</dbReference>
<dbReference type="Gene3D" id="1.10.10.10">
    <property type="entry name" value="Winged helix-like DNA-binding domain superfamily/Winged helix DNA-binding domain"/>
    <property type="match status" value="1"/>
</dbReference>
<dbReference type="Proteomes" id="UP001597083">
    <property type="component" value="Unassembled WGS sequence"/>
</dbReference>
<feature type="domain" description="HTH gntR-type" evidence="4">
    <location>
        <begin position="11"/>
        <end position="79"/>
    </location>
</feature>
<evidence type="ECO:0000256" key="2">
    <source>
        <dbReference type="ARBA" id="ARBA00023125"/>
    </source>
</evidence>
<protein>
    <submittedName>
        <fullName evidence="5">GntR family transcriptional regulator</fullName>
    </submittedName>
</protein>
<dbReference type="PANTHER" id="PTHR44846:SF1">
    <property type="entry name" value="MANNOSYL-D-GLYCERATE TRANSPORT_METABOLISM SYSTEM REPRESSOR MNGR-RELATED"/>
    <property type="match status" value="1"/>
</dbReference>
<dbReference type="EMBL" id="JBHTIR010003553">
    <property type="protein sequence ID" value="MFD0855394.1"/>
    <property type="molecule type" value="Genomic_DNA"/>
</dbReference>
<sequence>MGPRINPPATSPRYVVIAGELRDRITSEKLAPHTLLPSERELSEIHGVSRMTARQALALLEKEGYVYRRPPRGTFVAEPRVPFHVGSFSDE</sequence>
<dbReference type="CDD" id="cd07377">
    <property type="entry name" value="WHTH_GntR"/>
    <property type="match status" value="1"/>
</dbReference>
<evidence type="ECO:0000313" key="6">
    <source>
        <dbReference type="Proteomes" id="UP001597083"/>
    </source>
</evidence>
<dbReference type="SMART" id="SM00345">
    <property type="entry name" value="HTH_GNTR"/>
    <property type="match status" value="1"/>
</dbReference>
<dbReference type="Pfam" id="PF00392">
    <property type="entry name" value="GntR"/>
    <property type="match status" value="1"/>
</dbReference>
<dbReference type="InterPro" id="IPR036390">
    <property type="entry name" value="WH_DNA-bd_sf"/>
</dbReference>
<dbReference type="SUPFAM" id="SSF46785">
    <property type="entry name" value="Winged helix' DNA-binding domain"/>
    <property type="match status" value="1"/>
</dbReference>
<accession>A0ABW3CP84</accession>
<dbReference type="InterPro" id="IPR036388">
    <property type="entry name" value="WH-like_DNA-bd_sf"/>
</dbReference>
<evidence type="ECO:0000256" key="3">
    <source>
        <dbReference type="ARBA" id="ARBA00023163"/>
    </source>
</evidence>
<keyword evidence="3" id="KW-0804">Transcription</keyword>
<evidence type="ECO:0000313" key="5">
    <source>
        <dbReference type="EMBL" id="MFD0855394.1"/>
    </source>
</evidence>
<proteinExistence type="predicted"/>
<keyword evidence="1" id="KW-0805">Transcription regulation</keyword>
<dbReference type="InterPro" id="IPR050679">
    <property type="entry name" value="Bact_HTH_transcr_reg"/>
</dbReference>